<sequence length="402" mass="44281">MDFSDFSADFSPTPRSREENQERAFIAASRRKDRSLDARVESAQRASSLHKKRTGKALRITKEIVEKEAMYEEVDERYQEKRTRMLQVQNLQIEQQFRAQLLAAFAPKATGNTQHQQPAGLAPPTPMTPRTPMGNERKMNLDLSSLPSPFSEGMISPLPTGNSYVVSPTGTYNQSSYMPSMPHDPFQNATPAPQTPTYLAQQTPTWQTQVSSPQQPVQSFWAGLHQPVHQNGFQSAGVWHRHSVQQPVAPQPSLAADADFELRPARDRLQSAPELPVLGLQNVAEPTTHTQGTAATHTRVHSQPNIPTPPQSSNSQHRGSSGASSPQAESEACDTPSTPSQEGDAVEPGWIKQENLSLSNEEPGPGLDDIDQLALGMMNDAKGQDPFVFDEFVAWDDFPTVV</sequence>
<dbReference type="OrthoDB" id="5397087at2759"/>
<organism evidence="2 3">
    <name type="scientific">Aspergillus sclerotialis</name>
    <dbReference type="NCBI Taxonomy" id="2070753"/>
    <lineage>
        <taxon>Eukaryota</taxon>
        <taxon>Fungi</taxon>
        <taxon>Dikarya</taxon>
        <taxon>Ascomycota</taxon>
        <taxon>Pezizomycotina</taxon>
        <taxon>Eurotiomycetes</taxon>
        <taxon>Eurotiomycetidae</taxon>
        <taxon>Eurotiales</taxon>
        <taxon>Aspergillaceae</taxon>
        <taxon>Aspergillus</taxon>
        <taxon>Aspergillus subgen. Polypaecilum</taxon>
    </lineage>
</organism>
<evidence type="ECO:0000313" key="3">
    <source>
        <dbReference type="Proteomes" id="UP000266188"/>
    </source>
</evidence>
<feature type="region of interest" description="Disordered" evidence="1">
    <location>
        <begin position="288"/>
        <end position="370"/>
    </location>
</feature>
<dbReference type="EMBL" id="MVGC01000076">
    <property type="protein sequence ID" value="RJE24561.1"/>
    <property type="molecule type" value="Genomic_DNA"/>
</dbReference>
<proteinExistence type="predicted"/>
<feature type="region of interest" description="Disordered" evidence="1">
    <location>
        <begin position="1"/>
        <end position="54"/>
    </location>
</feature>
<feature type="compositionally biased region" description="Polar residues" evidence="1">
    <location>
        <begin position="301"/>
        <end position="328"/>
    </location>
</feature>
<dbReference type="Proteomes" id="UP000266188">
    <property type="component" value="Unassembled WGS sequence"/>
</dbReference>
<reference evidence="3" key="1">
    <citation type="submission" date="2017-02" db="EMBL/GenBank/DDBJ databases">
        <authorList>
            <person name="Tafer H."/>
            <person name="Lopandic K."/>
        </authorList>
    </citation>
    <scope>NUCLEOTIDE SEQUENCE [LARGE SCALE GENOMIC DNA]</scope>
    <source>
        <strain evidence="3">CBS 366.77</strain>
    </source>
</reference>
<dbReference type="AlphaFoldDB" id="A0A3A3A5D0"/>
<dbReference type="STRING" id="2070753.A0A3A3A5D0"/>
<accession>A0A3A3A5D0</accession>
<evidence type="ECO:0000313" key="2">
    <source>
        <dbReference type="EMBL" id="RJE24561.1"/>
    </source>
</evidence>
<name>A0A3A3A5D0_9EURO</name>
<comment type="caution">
    <text evidence="2">The sequence shown here is derived from an EMBL/GenBank/DDBJ whole genome shotgun (WGS) entry which is preliminary data.</text>
</comment>
<gene>
    <name evidence="2" type="ORF">PHISCL_03092</name>
</gene>
<evidence type="ECO:0000256" key="1">
    <source>
        <dbReference type="SAM" id="MobiDB-lite"/>
    </source>
</evidence>
<keyword evidence="3" id="KW-1185">Reference proteome</keyword>
<feature type="compositionally biased region" description="Low complexity" evidence="1">
    <location>
        <begin position="288"/>
        <end position="297"/>
    </location>
</feature>
<protein>
    <submittedName>
        <fullName evidence="2">Uncharacterized protein</fullName>
    </submittedName>
</protein>